<evidence type="ECO:0000313" key="1">
    <source>
        <dbReference type="EMBL" id="KWV84788.1"/>
    </source>
</evidence>
<organism evidence="1 2">
    <name type="scientific">Pseudomonas fluorescens</name>
    <dbReference type="NCBI Taxonomy" id="294"/>
    <lineage>
        <taxon>Bacteria</taxon>
        <taxon>Pseudomonadati</taxon>
        <taxon>Pseudomonadota</taxon>
        <taxon>Gammaproteobacteria</taxon>
        <taxon>Pseudomonadales</taxon>
        <taxon>Pseudomonadaceae</taxon>
        <taxon>Pseudomonas</taxon>
    </lineage>
</organism>
<sequence>MQVGQAMQMAVGNAHTVVEQHLEQRAQAKAALRLQCLHKLFERQVLVSLGLQGALTHLVQQLLGAHLPVDIGLEHLGVDEEADQPLGFQAVAVGNRHAHAHIFLAAVAMQQRLVRRQQQHRQRDASVLRQCAQTAQQLRMQLDTQACAAMAWLCRARLVERQLQHRLLAAQLLAPVGQLTRLLPRLHPTALPHGIIGVLDRQRRQLHVLALAVSGIRLHQLLDHQLHRPAVRNDVMLHQHQHVVVLGQAQQGDPQQRPTQQVERLGDHLRDPRLEAGIVAVDLLDIDPALGVNDLNRAGGVLTEIRAQAFMASQQAIKALLQRGQVQRPLQTQGAGDVIRGAGRVQLPEEPLALLGIRQRQRLRAVGLDQRRRGDALLAQGPHEITQ</sequence>
<dbReference type="AntiFam" id="ANF00178">
    <property type="entry name" value="Shadow ORF (opposite dhbF)"/>
</dbReference>
<gene>
    <name evidence="1" type="ORF">PFLmoz3_05826</name>
</gene>
<dbReference type="EMBL" id="LCYA01000154">
    <property type="protein sequence ID" value="KWV84788.1"/>
    <property type="molecule type" value="Genomic_DNA"/>
</dbReference>
<evidence type="ECO:0000313" key="2">
    <source>
        <dbReference type="Proteomes" id="UP000061348"/>
    </source>
</evidence>
<dbReference type="Proteomes" id="UP000061348">
    <property type="component" value="Unassembled WGS sequence"/>
</dbReference>
<name>A0A109LBX5_PSEFL</name>
<protein>
    <submittedName>
        <fullName evidence="1">Uncharacterized protein</fullName>
    </submittedName>
</protein>
<reference evidence="1 2" key="1">
    <citation type="submission" date="2015-05" db="EMBL/GenBank/DDBJ databases">
        <title>A genomic and transcriptomic approach to investigate the blue pigment phenotype in Pseudomonas fluorescens.</title>
        <authorList>
            <person name="Andreani N.A."/>
            <person name="Cardazzo B."/>
        </authorList>
    </citation>
    <scope>NUCLEOTIDE SEQUENCE [LARGE SCALE GENOMIC DNA]</scope>
    <source>
        <strain evidence="1 2">Ps_22</strain>
    </source>
</reference>
<dbReference type="AlphaFoldDB" id="A0A109LBX5"/>
<accession>A0A109LBX5</accession>
<proteinExistence type="predicted"/>
<comment type="caution">
    <text evidence="1">The sequence shown here is derived from an EMBL/GenBank/DDBJ whole genome shotgun (WGS) entry which is preliminary data.</text>
</comment>